<protein>
    <submittedName>
        <fullName evidence="3">Transcriptional regulator</fullName>
    </submittedName>
</protein>
<dbReference type="RefSeq" id="WP_114005972.1">
    <property type="nucleotide sequence ID" value="NZ_QGDC01000008.1"/>
</dbReference>
<feature type="domain" description="HTH cro/C1-type" evidence="2">
    <location>
        <begin position="5"/>
        <end position="59"/>
    </location>
</feature>
<comment type="caution">
    <text evidence="3">The sequence shown here is derived from an EMBL/GenBank/DDBJ whole genome shotgun (WGS) entry which is preliminary data.</text>
</comment>
<sequence length="66" mass="7486">MTNTVKMERSRINLSQQDLAEKVNVSRQTIHSIESGKFMPSYILAVKIAKVFNMSPVELFVLEDGD</sequence>
<dbReference type="AlphaFoldDB" id="A0A367GKP4"/>
<dbReference type="Pfam" id="PF01381">
    <property type="entry name" value="HTH_3"/>
    <property type="match status" value="1"/>
</dbReference>
<keyword evidence="1" id="KW-0238">DNA-binding</keyword>
<reference evidence="3 4" key="1">
    <citation type="submission" date="2018-05" db="EMBL/GenBank/DDBJ databases">
        <title>Mucilaginibacter hurinus sp. nov., isolated from briquette warehouse soil.</title>
        <authorList>
            <person name="Choi L."/>
        </authorList>
    </citation>
    <scope>NUCLEOTIDE SEQUENCE [LARGE SCALE GENOMIC DNA]</scope>
    <source>
        <strain evidence="3 4">ZR32</strain>
    </source>
</reference>
<evidence type="ECO:0000256" key="1">
    <source>
        <dbReference type="ARBA" id="ARBA00023125"/>
    </source>
</evidence>
<dbReference type="SMART" id="SM00530">
    <property type="entry name" value="HTH_XRE"/>
    <property type="match status" value="1"/>
</dbReference>
<evidence type="ECO:0000259" key="2">
    <source>
        <dbReference type="PROSITE" id="PS50943"/>
    </source>
</evidence>
<dbReference type="SUPFAM" id="SSF47413">
    <property type="entry name" value="lambda repressor-like DNA-binding domains"/>
    <property type="match status" value="1"/>
</dbReference>
<dbReference type="PANTHER" id="PTHR46558:SF4">
    <property type="entry name" value="DNA-BIDING PHAGE PROTEIN"/>
    <property type="match status" value="1"/>
</dbReference>
<evidence type="ECO:0000313" key="3">
    <source>
        <dbReference type="EMBL" id="RCH54047.1"/>
    </source>
</evidence>
<dbReference type="InterPro" id="IPR010982">
    <property type="entry name" value="Lambda_DNA-bd_dom_sf"/>
</dbReference>
<dbReference type="GO" id="GO:0003677">
    <property type="term" value="F:DNA binding"/>
    <property type="evidence" value="ECO:0007669"/>
    <property type="project" value="UniProtKB-KW"/>
</dbReference>
<dbReference type="EMBL" id="QGDC01000008">
    <property type="protein sequence ID" value="RCH54047.1"/>
    <property type="molecule type" value="Genomic_DNA"/>
</dbReference>
<organism evidence="3 4">
    <name type="scientific">Mucilaginibacter hurinus</name>
    <dbReference type="NCBI Taxonomy" id="2201324"/>
    <lineage>
        <taxon>Bacteria</taxon>
        <taxon>Pseudomonadati</taxon>
        <taxon>Bacteroidota</taxon>
        <taxon>Sphingobacteriia</taxon>
        <taxon>Sphingobacteriales</taxon>
        <taxon>Sphingobacteriaceae</taxon>
        <taxon>Mucilaginibacter</taxon>
    </lineage>
</organism>
<dbReference type="Gene3D" id="1.10.260.40">
    <property type="entry name" value="lambda repressor-like DNA-binding domains"/>
    <property type="match status" value="1"/>
</dbReference>
<name>A0A367GKP4_9SPHI</name>
<dbReference type="Proteomes" id="UP000253209">
    <property type="component" value="Unassembled WGS sequence"/>
</dbReference>
<dbReference type="PROSITE" id="PS50943">
    <property type="entry name" value="HTH_CROC1"/>
    <property type="match status" value="1"/>
</dbReference>
<accession>A0A367GKP4</accession>
<proteinExistence type="predicted"/>
<dbReference type="InterPro" id="IPR001387">
    <property type="entry name" value="Cro/C1-type_HTH"/>
</dbReference>
<keyword evidence="4" id="KW-1185">Reference proteome</keyword>
<dbReference type="OrthoDB" id="1357763at2"/>
<gene>
    <name evidence="3" type="ORF">DJ568_14260</name>
</gene>
<dbReference type="CDD" id="cd00093">
    <property type="entry name" value="HTH_XRE"/>
    <property type="match status" value="1"/>
</dbReference>
<dbReference type="PANTHER" id="PTHR46558">
    <property type="entry name" value="TRACRIPTIONAL REGULATORY PROTEIN-RELATED-RELATED"/>
    <property type="match status" value="1"/>
</dbReference>
<evidence type="ECO:0000313" key="4">
    <source>
        <dbReference type="Proteomes" id="UP000253209"/>
    </source>
</evidence>